<dbReference type="EMBL" id="JAUZMZ010000030">
    <property type="protein sequence ID" value="MEE2031991.1"/>
    <property type="molecule type" value="Genomic_DNA"/>
</dbReference>
<evidence type="ECO:0000313" key="3">
    <source>
        <dbReference type="Proteomes" id="UP001331936"/>
    </source>
</evidence>
<dbReference type="Pfam" id="PF12867">
    <property type="entry name" value="DinB_2"/>
    <property type="match status" value="1"/>
</dbReference>
<dbReference type="SUPFAM" id="SSF109854">
    <property type="entry name" value="DinB/YfiT-like putative metalloenzymes"/>
    <property type="match status" value="1"/>
</dbReference>
<sequence length="175" mass="19894">MSERDRFLSLFDQIVEQTIAFAELVDDASYTAVPIDTPELFLGTRVDKITIGGLLRHLILAEAHWFEQVRQASPGAAIPFPGNAAALEEIPDGVPLLERYRRDYTNGRAQLRTLTEEDLAKEVSFAGRRYTVMGFLWTVLGHHSFHLGQIDLLMRQQGIEPPEYMEWPENRLIIG</sequence>
<dbReference type="RefSeq" id="WP_330151424.1">
    <property type="nucleotide sequence ID" value="NZ_JAUZMZ010000030.1"/>
</dbReference>
<comment type="caution">
    <text evidence="2">The sequence shown here is derived from an EMBL/GenBank/DDBJ whole genome shotgun (WGS) entry which is preliminary data.</text>
</comment>
<dbReference type="InterPro" id="IPR034660">
    <property type="entry name" value="DinB/YfiT-like"/>
</dbReference>
<evidence type="ECO:0000313" key="2">
    <source>
        <dbReference type="EMBL" id="MEE2031991.1"/>
    </source>
</evidence>
<organism evidence="2 3">
    <name type="scientific">Rhodococcus chondri</name>
    <dbReference type="NCBI Taxonomy" id="3065941"/>
    <lineage>
        <taxon>Bacteria</taxon>
        <taxon>Bacillati</taxon>
        <taxon>Actinomycetota</taxon>
        <taxon>Actinomycetes</taxon>
        <taxon>Mycobacteriales</taxon>
        <taxon>Nocardiaceae</taxon>
        <taxon>Rhodococcus</taxon>
    </lineage>
</organism>
<dbReference type="InterPro" id="IPR024775">
    <property type="entry name" value="DinB-like"/>
</dbReference>
<name>A0ABU7JPM9_9NOCA</name>
<accession>A0ABU7JPM9</accession>
<proteinExistence type="predicted"/>
<dbReference type="Proteomes" id="UP001331936">
    <property type="component" value="Unassembled WGS sequence"/>
</dbReference>
<keyword evidence="3" id="KW-1185">Reference proteome</keyword>
<feature type="domain" description="DinB-like" evidence="1">
    <location>
        <begin position="12"/>
        <end position="150"/>
    </location>
</feature>
<gene>
    <name evidence="2" type="ORF">Q8814_07690</name>
</gene>
<reference evidence="2 3" key="1">
    <citation type="submission" date="2023-08" db="EMBL/GenBank/DDBJ databases">
        <authorList>
            <person name="Girao M."/>
            <person name="Carvalho M.F."/>
        </authorList>
    </citation>
    <scope>NUCLEOTIDE SEQUENCE [LARGE SCALE GENOMIC DNA]</scope>
    <source>
        <strain evidence="2 3">CC-R104</strain>
    </source>
</reference>
<dbReference type="Gene3D" id="1.20.120.450">
    <property type="entry name" value="dinb family like domain"/>
    <property type="match status" value="1"/>
</dbReference>
<evidence type="ECO:0000259" key="1">
    <source>
        <dbReference type="Pfam" id="PF12867"/>
    </source>
</evidence>
<protein>
    <submittedName>
        <fullName evidence="2">DinB family protein</fullName>
    </submittedName>
</protein>